<dbReference type="AlphaFoldDB" id="A0A8E2JLG4"/>
<evidence type="ECO:0000256" key="1">
    <source>
        <dbReference type="SAM" id="SignalP"/>
    </source>
</evidence>
<dbReference type="SUPFAM" id="SSF49899">
    <property type="entry name" value="Concanavalin A-like lectins/glucanases"/>
    <property type="match status" value="1"/>
</dbReference>
<dbReference type="GO" id="GO:0005975">
    <property type="term" value="P:carbohydrate metabolic process"/>
    <property type="evidence" value="ECO:0007669"/>
    <property type="project" value="InterPro"/>
</dbReference>
<dbReference type="EMBL" id="KV751107">
    <property type="protein sequence ID" value="OCL01574.1"/>
    <property type="molecule type" value="Genomic_DNA"/>
</dbReference>
<dbReference type="PROSITE" id="PS51762">
    <property type="entry name" value="GH16_2"/>
    <property type="match status" value="1"/>
</dbReference>
<feature type="signal peptide" evidence="1">
    <location>
        <begin position="1"/>
        <end position="19"/>
    </location>
</feature>
<feature type="domain" description="GH16" evidence="2">
    <location>
        <begin position="16"/>
        <end position="237"/>
    </location>
</feature>
<name>A0A8E2JLG4_9PEZI</name>
<protein>
    <submittedName>
        <fullName evidence="3">Glycoside hydrolase family 16 protein</fullName>
    </submittedName>
</protein>
<dbReference type="Proteomes" id="UP000250140">
    <property type="component" value="Unassembled WGS sequence"/>
</dbReference>
<organism evidence="3 4">
    <name type="scientific">Glonium stellatum</name>
    <dbReference type="NCBI Taxonomy" id="574774"/>
    <lineage>
        <taxon>Eukaryota</taxon>
        <taxon>Fungi</taxon>
        <taxon>Dikarya</taxon>
        <taxon>Ascomycota</taxon>
        <taxon>Pezizomycotina</taxon>
        <taxon>Dothideomycetes</taxon>
        <taxon>Pleosporomycetidae</taxon>
        <taxon>Gloniales</taxon>
        <taxon>Gloniaceae</taxon>
        <taxon>Glonium</taxon>
    </lineage>
</organism>
<evidence type="ECO:0000313" key="4">
    <source>
        <dbReference type="Proteomes" id="UP000250140"/>
    </source>
</evidence>
<keyword evidence="4" id="KW-1185">Reference proteome</keyword>
<dbReference type="InterPro" id="IPR013320">
    <property type="entry name" value="ConA-like_dom_sf"/>
</dbReference>
<gene>
    <name evidence="3" type="ORF">AOQ84DRAFT_427315</name>
</gene>
<dbReference type="Gene3D" id="2.60.120.200">
    <property type="match status" value="1"/>
</dbReference>
<reference evidence="3 4" key="1">
    <citation type="journal article" date="2016" name="Nat. Commun.">
        <title>Ectomycorrhizal ecology is imprinted in the genome of the dominant symbiotic fungus Cenococcum geophilum.</title>
        <authorList>
            <consortium name="DOE Joint Genome Institute"/>
            <person name="Peter M."/>
            <person name="Kohler A."/>
            <person name="Ohm R.A."/>
            <person name="Kuo A."/>
            <person name="Krutzmann J."/>
            <person name="Morin E."/>
            <person name="Arend M."/>
            <person name="Barry K.W."/>
            <person name="Binder M."/>
            <person name="Choi C."/>
            <person name="Clum A."/>
            <person name="Copeland A."/>
            <person name="Grisel N."/>
            <person name="Haridas S."/>
            <person name="Kipfer T."/>
            <person name="LaButti K."/>
            <person name="Lindquist E."/>
            <person name="Lipzen A."/>
            <person name="Maire R."/>
            <person name="Meier B."/>
            <person name="Mihaltcheva S."/>
            <person name="Molinier V."/>
            <person name="Murat C."/>
            <person name="Poggeler S."/>
            <person name="Quandt C.A."/>
            <person name="Sperisen C."/>
            <person name="Tritt A."/>
            <person name="Tisserant E."/>
            <person name="Crous P.W."/>
            <person name="Henrissat B."/>
            <person name="Nehls U."/>
            <person name="Egli S."/>
            <person name="Spatafora J.W."/>
            <person name="Grigoriev I.V."/>
            <person name="Martin F.M."/>
        </authorList>
    </citation>
    <scope>NUCLEOTIDE SEQUENCE [LARGE SCALE GENOMIC DNA]</scope>
    <source>
        <strain evidence="3 4">CBS 207.34</strain>
    </source>
</reference>
<dbReference type="Pfam" id="PF00722">
    <property type="entry name" value="Glyco_hydro_16"/>
    <property type="match status" value="1"/>
</dbReference>
<dbReference type="GO" id="GO:0004553">
    <property type="term" value="F:hydrolase activity, hydrolyzing O-glycosyl compounds"/>
    <property type="evidence" value="ECO:0007669"/>
    <property type="project" value="InterPro"/>
</dbReference>
<dbReference type="OrthoDB" id="4524534at2759"/>
<dbReference type="InterPro" id="IPR000757">
    <property type="entry name" value="Beta-glucanase-like"/>
</dbReference>
<sequence length="237" mass="25684">MHRSSLLAFLLARIISSQAAQTLIPTTCFSSESALESYFNYLYPWGSDHNGGARMDKAHIAISSDTLTLTAQSVTGQPSTKQGGKTIQINYLSGTVNAKTHFTVTAGGALNFSAQFQAPTAKGTWPAFWLTAVQGWPPEVDMAEWKGDGKISFNTFNTSSQVEAKDVTYSDPGKWHDVRAELRDENGKDVAVKFYLDGKEEANQVGKAFVGTAMYLIIDLQMEGSSGSPGPKSSTYF</sequence>
<feature type="chain" id="PRO_5034429977" evidence="1">
    <location>
        <begin position="20"/>
        <end position="237"/>
    </location>
</feature>
<keyword evidence="3" id="KW-0378">Hydrolase</keyword>
<evidence type="ECO:0000313" key="3">
    <source>
        <dbReference type="EMBL" id="OCL01574.1"/>
    </source>
</evidence>
<proteinExistence type="predicted"/>
<accession>A0A8E2JLG4</accession>
<keyword evidence="1" id="KW-0732">Signal</keyword>
<evidence type="ECO:0000259" key="2">
    <source>
        <dbReference type="PROSITE" id="PS51762"/>
    </source>
</evidence>